<dbReference type="RefSeq" id="WP_343837451.1">
    <property type="nucleotide sequence ID" value="NZ_BAAADO010000001.1"/>
</dbReference>
<proteinExistence type="predicted"/>
<reference evidence="1 2" key="1">
    <citation type="journal article" date="2019" name="Int. J. Syst. Evol. Microbiol.">
        <title>The Global Catalogue of Microorganisms (GCM) 10K type strain sequencing project: providing services to taxonomists for standard genome sequencing and annotation.</title>
        <authorList>
            <consortium name="The Broad Institute Genomics Platform"/>
            <consortium name="The Broad Institute Genome Sequencing Center for Infectious Disease"/>
            <person name="Wu L."/>
            <person name="Ma J."/>
        </authorList>
    </citation>
    <scope>NUCLEOTIDE SEQUENCE [LARGE SCALE GENOMIC DNA]</scope>
    <source>
        <strain evidence="1 2">JCM 12389</strain>
    </source>
</reference>
<evidence type="ECO:0000313" key="2">
    <source>
        <dbReference type="Proteomes" id="UP001500880"/>
    </source>
</evidence>
<comment type="caution">
    <text evidence="1">The sequence shown here is derived from an EMBL/GenBank/DDBJ whole genome shotgun (WGS) entry which is preliminary data.</text>
</comment>
<dbReference type="Proteomes" id="UP001500880">
    <property type="component" value="Unassembled WGS sequence"/>
</dbReference>
<dbReference type="InterPro" id="IPR014871">
    <property type="entry name" value="dUTPase/dCTP_pyrophosphatase"/>
</dbReference>
<organism evidence="1 2">
    <name type="scientific">Salinibacillus aidingensis</name>
    <dbReference type="NCBI Taxonomy" id="237684"/>
    <lineage>
        <taxon>Bacteria</taxon>
        <taxon>Bacillati</taxon>
        <taxon>Bacillota</taxon>
        <taxon>Bacilli</taxon>
        <taxon>Bacillales</taxon>
        <taxon>Bacillaceae</taxon>
        <taxon>Salinibacillus</taxon>
    </lineage>
</organism>
<dbReference type="SUPFAM" id="SSF101386">
    <property type="entry name" value="all-alpha NTP pyrophosphatases"/>
    <property type="match status" value="1"/>
</dbReference>
<dbReference type="EMBL" id="BAAADO010000001">
    <property type="protein sequence ID" value="GAA0483914.1"/>
    <property type="molecule type" value="Genomic_DNA"/>
</dbReference>
<keyword evidence="2" id="KW-1185">Reference proteome</keyword>
<accession>A0ABN1AU46</accession>
<gene>
    <name evidence="1" type="ORF">GCM10008986_06350</name>
</gene>
<dbReference type="Gene3D" id="1.10.4010.10">
    <property type="entry name" value="Type II deoxyuridine triphosphatase"/>
    <property type="match status" value="1"/>
</dbReference>
<name>A0ABN1AU46_9BACI</name>
<sequence>MNWDLLFQMQNELDQRIKKEHKLEDQNIVQEKILALLVEIGELANETRCFKFWSNKGPNDQAVILEEYVDGLHFIISLGLEFGFTYNGLHEGGQALESSTTDQFLLVYEKAITFKNEQNQELYDQLFDSFLRLGEGLGFEEEMIQRAYVNKNEVNHQRQDTGY</sequence>
<dbReference type="PIRSF" id="PIRSF030140">
    <property type="entry name" value="UCP030140"/>
    <property type="match status" value="1"/>
</dbReference>
<protein>
    <submittedName>
        <fullName evidence="1">dUTP diphosphatase</fullName>
    </submittedName>
</protein>
<dbReference type="InterPro" id="IPR016947">
    <property type="entry name" value="UCP030140"/>
</dbReference>
<dbReference type="CDD" id="cd11527">
    <property type="entry name" value="NTP-PPase_dUTPase"/>
    <property type="match status" value="1"/>
</dbReference>
<evidence type="ECO:0000313" key="1">
    <source>
        <dbReference type="EMBL" id="GAA0483914.1"/>
    </source>
</evidence>
<dbReference type="Pfam" id="PF08761">
    <property type="entry name" value="dUTPase_2"/>
    <property type="match status" value="1"/>
</dbReference>